<dbReference type="InterPro" id="IPR024467">
    <property type="entry name" value="Xre/MbcA/ParS-like_toxin-bd"/>
</dbReference>
<keyword evidence="3" id="KW-1185">Reference proteome</keyword>
<dbReference type="EMBL" id="JACCGK010000008">
    <property type="protein sequence ID" value="NYT72802.1"/>
    <property type="molecule type" value="Genomic_DNA"/>
</dbReference>
<organism evidence="2 3">
    <name type="scientific">Vreelandella sedimenti</name>
    <dbReference type="NCBI Taxonomy" id="2729618"/>
    <lineage>
        <taxon>Bacteria</taxon>
        <taxon>Pseudomonadati</taxon>
        <taxon>Pseudomonadota</taxon>
        <taxon>Gammaproteobacteria</taxon>
        <taxon>Oceanospirillales</taxon>
        <taxon>Halomonadaceae</taxon>
        <taxon>Vreelandella</taxon>
    </lineage>
</organism>
<protein>
    <submittedName>
        <fullName evidence="2">DUF2384 domain-containing protein</fullName>
    </submittedName>
</protein>
<dbReference type="NCBIfam" id="TIGR02293">
    <property type="entry name" value="TAS_TIGR02293"/>
    <property type="match status" value="1"/>
</dbReference>
<proteinExistence type="predicted"/>
<sequence>MHLSQPFTGWICYRFWYLLDKELLMASATDVGFGRDLETQAAMLFGASDNVSLDVLIRQGIPLSAIDRVAAYGVNAVELDIISKAALKRRLQQSKYLTPGEGDKLYRAVLATLLAASIFGNKQKSDSWLLRPRKSLGGQNGLQATATTPGYNAVVTLLERLRHGFAA</sequence>
<feature type="domain" description="Antitoxin Xre/MbcA/ParS-like toxin-binding" evidence="1">
    <location>
        <begin position="115"/>
        <end position="164"/>
    </location>
</feature>
<dbReference type="Pfam" id="PF09722">
    <property type="entry name" value="Xre_MbcA_ParS_C"/>
    <property type="match status" value="1"/>
</dbReference>
<evidence type="ECO:0000313" key="2">
    <source>
        <dbReference type="EMBL" id="NYT72802.1"/>
    </source>
</evidence>
<comment type="caution">
    <text evidence="2">The sequence shown here is derived from an EMBL/GenBank/DDBJ whole genome shotgun (WGS) entry which is preliminary data.</text>
</comment>
<evidence type="ECO:0000313" key="3">
    <source>
        <dbReference type="Proteomes" id="UP000520876"/>
    </source>
</evidence>
<accession>A0A7Z0SLR5</accession>
<reference evidence="2 3" key="1">
    <citation type="submission" date="2020-07" db="EMBL/GenBank/DDBJ databases">
        <title>Halomonas sp. QX-2 draft genome sequence.</title>
        <authorList>
            <person name="Qiu X."/>
        </authorList>
    </citation>
    <scope>NUCLEOTIDE SEQUENCE [LARGE SCALE GENOMIC DNA]</scope>
    <source>
        <strain evidence="2 3">QX-2</strain>
    </source>
</reference>
<gene>
    <name evidence="2" type="ORF">HZU72_10215</name>
</gene>
<name>A0A7Z0SLR5_9GAMM</name>
<evidence type="ECO:0000259" key="1">
    <source>
        <dbReference type="Pfam" id="PF09722"/>
    </source>
</evidence>
<dbReference type="Proteomes" id="UP000520876">
    <property type="component" value="Unassembled WGS sequence"/>
</dbReference>
<dbReference type="InterPro" id="IPR011979">
    <property type="entry name" value="Antitox_Xre"/>
</dbReference>
<dbReference type="AlphaFoldDB" id="A0A7Z0SLR5"/>